<comment type="caution">
    <text evidence="2">The sequence shown here is derived from an EMBL/GenBank/DDBJ whole genome shotgun (WGS) entry which is preliminary data.</text>
</comment>
<protein>
    <submittedName>
        <fullName evidence="2">Uncharacterized protein</fullName>
    </submittedName>
</protein>
<evidence type="ECO:0000313" key="2">
    <source>
        <dbReference type="EMBL" id="KAK3742502.1"/>
    </source>
</evidence>
<keyword evidence="3" id="KW-1185">Reference proteome</keyword>
<evidence type="ECO:0000256" key="1">
    <source>
        <dbReference type="SAM" id="SignalP"/>
    </source>
</evidence>
<name>A0AAE0YE58_9GAST</name>
<accession>A0AAE0YE58</accession>
<evidence type="ECO:0000313" key="3">
    <source>
        <dbReference type="Proteomes" id="UP001283361"/>
    </source>
</evidence>
<keyword evidence="1" id="KW-0732">Signal</keyword>
<dbReference type="Proteomes" id="UP001283361">
    <property type="component" value="Unassembled WGS sequence"/>
</dbReference>
<gene>
    <name evidence="2" type="ORF">RRG08_060004</name>
</gene>
<sequence>MNSLLGLSTLLHSFISFVTMEREHESFQNCYITVHTNSGRSPSENGARVREKNKASKSVEDLPAEWSCCPSTALLKYMTIPRPGHHRNNGVTCHEGDGVYGPVLLLSQGLSKSTVDLSNQPRYAEIKTTKETDPRDVTDVNRISAIVLFISNSAAVVGNEISGSLNSLNLTIRAPSLPGLEEDLRNRRWSTGCPVRPVSELSGHRLMPADTADH</sequence>
<dbReference type="AlphaFoldDB" id="A0AAE0YE58"/>
<proteinExistence type="predicted"/>
<feature type="chain" id="PRO_5042257284" evidence="1">
    <location>
        <begin position="21"/>
        <end position="214"/>
    </location>
</feature>
<dbReference type="EMBL" id="JAWDGP010006349">
    <property type="protein sequence ID" value="KAK3742502.1"/>
    <property type="molecule type" value="Genomic_DNA"/>
</dbReference>
<feature type="signal peptide" evidence="1">
    <location>
        <begin position="1"/>
        <end position="20"/>
    </location>
</feature>
<organism evidence="2 3">
    <name type="scientific">Elysia crispata</name>
    <name type="common">lettuce slug</name>
    <dbReference type="NCBI Taxonomy" id="231223"/>
    <lineage>
        <taxon>Eukaryota</taxon>
        <taxon>Metazoa</taxon>
        <taxon>Spiralia</taxon>
        <taxon>Lophotrochozoa</taxon>
        <taxon>Mollusca</taxon>
        <taxon>Gastropoda</taxon>
        <taxon>Heterobranchia</taxon>
        <taxon>Euthyneura</taxon>
        <taxon>Panpulmonata</taxon>
        <taxon>Sacoglossa</taxon>
        <taxon>Placobranchoidea</taxon>
        <taxon>Plakobranchidae</taxon>
        <taxon>Elysia</taxon>
    </lineage>
</organism>
<reference evidence="2" key="1">
    <citation type="journal article" date="2023" name="G3 (Bethesda)">
        <title>A reference genome for the long-term kleptoplast-retaining sea slug Elysia crispata morphotype clarki.</title>
        <authorList>
            <person name="Eastman K.E."/>
            <person name="Pendleton A.L."/>
            <person name="Shaikh M.A."/>
            <person name="Suttiyut T."/>
            <person name="Ogas R."/>
            <person name="Tomko P."/>
            <person name="Gavelis G."/>
            <person name="Widhalm J.R."/>
            <person name="Wisecaver J.H."/>
        </authorList>
    </citation>
    <scope>NUCLEOTIDE SEQUENCE</scope>
    <source>
        <strain evidence="2">ECLA1</strain>
    </source>
</reference>